<keyword evidence="1" id="KW-0812">Transmembrane</keyword>
<evidence type="ECO:0000313" key="3">
    <source>
        <dbReference type="EMBL" id="GAH86273.1"/>
    </source>
</evidence>
<evidence type="ECO:0000259" key="2">
    <source>
        <dbReference type="Pfam" id="PF13231"/>
    </source>
</evidence>
<keyword evidence="1" id="KW-1133">Transmembrane helix</keyword>
<dbReference type="EMBL" id="BARU01045267">
    <property type="protein sequence ID" value="GAH86273.1"/>
    <property type="molecule type" value="Genomic_DNA"/>
</dbReference>
<dbReference type="InterPro" id="IPR038731">
    <property type="entry name" value="RgtA/B/C-like"/>
</dbReference>
<evidence type="ECO:0000256" key="1">
    <source>
        <dbReference type="SAM" id="Phobius"/>
    </source>
</evidence>
<feature type="non-terminal residue" evidence="3">
    <location>
        <position position="1"/>
    </location>
</feature>
<organism evidence="3">
    <name type="scientific">marine sediment metagenome</name>
    <dbReference type="NCBI Taxonomy" id="412755"/>
    <lineage>
        <taxon>unclassified sequences</taxon>
        <taxon>metagenomes</taxon>
        <taxon>ecological metagenomes</taxon>
    </lineage>
</organism>
<feature type="transmembrane region" description="Helical" evidence="1">
    <location>
        <begin position="94"/>
        <end position="113"/>
    </location>
</feature>
<dbReference type="Pfam" id="PF13231">
    <property type="entry name" value="PMT_2"/>
    <property type="match status" value="1"/>
</dbReference>
<gene>
    <name evidence="3" type="ORF">S03H2_68756</name>
</gene>
<protein>
    <recommendedName>
        <fullName evidence="2">Glycosyltransferase RgtA/B/C/D-like domain-containing protein</fullName>
    </recommendedName>
</protein>
<proteinExistence type="predicted"/>
<feature type="domain" description="Glycosyltransferase RgtA/B/C/D-like" evidence="2">
    <location>
        <begin position="47"/>
        <end position="152"/>
    </location>
</feature>
<feature type="non-terminal residue" evidence="3">
    <location>
        <position position="154"/>
    </location>
</feature>
<feature type="transmembrane region" description="Helical" evidence="1">
    <location>
        <begin position="119"/>
        <end position="136"/>
    </location>
</feature>
<sequence>AIGIGIRLRNYFFNRALWLDEATLSLNIVNRDYLQLLKPLDTLQVAPIGFLFVEKFFVSIFGTNEFALRLFPLIAGILSLFFFYSVARKFTNKFIALFGLLFFVFGYYLIYYSTEVKQYEIDVLVFLLCFNFIYLIDHSYKGIQKYLVSGLIGA</sequence>
<accession>X1KWB1</accession>
<dbReference type="AlphaFoldDB" id="X1KWB1"/>
<comment type="caution">
    <text evidence="3">The sequence shown here is derived from an EMBL/GenBank/DDBJ whole genome shotgun (WGS) entry which is preliminary data.</text>
</comment>
<name>X1KWB1_9ZZZZ</name>
<keyword evidence="1" id="KW-0472">Membrane</keyword>
<feature type="transmembrane region" description="Helical" evidence="1">
    <location>
        <begin position="66"/>
        <end position="87"/>
    </location>
</feature>
<reference evidence="3" key="1">
    <citation type="journal article" date="2014" name="Front. Microbiol.">
        <title>High frequency of phylogenetically diverse reductive dehalogenase-homologous genes in deep subseafloor sedimentary metagenomes.</title>
        <authorList>
            <person name="Kawai M."/>
            <person name="Futagami T."/>
            <person name="Toyoda A."/>
            <person name="Takaki Y."/>
            <person name="Nishi S."/>
            <person name="Hori S."/>
            <person name="Arai W."/>
            <person name="Tsubouchi T."/>
            <person name="Morono Y."/>
            <person name="Uchiyama I."/>
            <person name="Ito T."/>
            <person name="Fujiyama A."/>
            <person name="Inagaki F."/>
            <person name="Takami H."/>
        </authorList>
    </citation>
    <scope>NUCLEOTIDE SEQUENCE</scope>
    <source>
        <strain evidence="3">Expedition CK06-06</strain>
    </source>
</reference>